<evidence type="ECO:0000256" key="3">
    <source>
        <dbReference type="ARBA" id="ARBA00022692"/>
    </source>
</evidence>
<keyword evidence="4 6" id="KW-1133">Transmembrane helix</keyword>
<feature type="transmembrane region" description="Helical" evidence="6">
    <location>
        <begin position="174"/>
        <end position="198"/>
    </location>
</feature>
<evidence type="ECO:0000256" key="1">
    <source>
        <dbReference type="ARBA" id="ARBA00004651"/>
    </source>
</evidence>
<proteinExistence type="predicted"/>
<dbReference type="InterPro" id="IPR001851">
    <property type="entry name" value="ABC_transp_permease"/>
</dbReference>
<evidence type="ECO:0000256" key="4">
    <source>
        <dbReference type="ARBA" id="ARBA00022989"/>
    </source>
</evidence>
<reference key="2">
    <citation type="submission" date="2011-03" db="EMBL/GenBank/DDBJ databases">
        <title>Complete genome sequence of the thermoacidophilic crenarchaeon Thermoproteus uzoniensis 768-20.</title>
        <authorList>
            <person name="Mardanov A.V."/>
            <person name="Gumerov V.M."/>
            <person name="Beletsky A.V."/>
            <person name="Prokofeva M.I."/>
            <person name="Bonch-Osmolovskaya E.A."/>
            <person name="Ravin N.V."/>
            <person name="Skryabin K.G."/>
        </authorList>
    </citation>
    <scope>NUCLEOTIDE SEQUENCE</scope>
    <source>
        <strain>768-20</strain>
    </source>
</reference>
<organism evidence="7 8">
    <name type="scientific">Thermoproteus uzoniensis (strain 768-20)</name>
    <dbReference type="NCBI Taxonomy" id="999630"/>
    <lineage>
        <taxon>Archaea</taxon>
        <taxon>Thermoproteota</taxon>
        <taxon>Thermoprotei</taxon>
        <taxon>Thermoproteales</taxon>
        <taxon>Thermoproteaceae</taxon>
        <taxon>Thermoproteus</taxon>
    </lineage>
</organism>
<dbReference type="GeneID" id="10361213"/>
<dbReference type="Pfam" id="PF02653">
    <property type="entry name" value="BPD_transp_2"/>
    <property type="match status" value="1"/>
</dbReference>
<dbReference type="AlphaFoldDB" id="F2L341"/>
<feature type="transmembrane region" description="Helical" evidence="6">
    <location>
        <begin position="134"/>
        <end position="154"/>
    </location>
</feature>
<evidence type="ECO:0000313" key="8">
    <source>
        <dbReference type="Proteomes" id="UP000008138"/>
    </source>
</evidence>
<evidence type="ECO:0000256" key="5">
    <source>
        <dbReference type="ARBA" id="ARBA00023136"/>
    </source>
</evidence>
<reference evidence="7 8" key="1">
    <citation type="journal article" date="2011" name="J. Bacteriol.">
        <title>Complete genome sequence of the thermoacidophilic crenarchaeon Thermoproteus uzoniensis 768-20.</title>
        <authorList>
            <person name="Mardanov A.V."/>
            <person name="Gumerov V.M."/>
            <person name="Beletsky A.V."/>
            <person name="Prokofeva M.I."/>
            <person name="Bonch-Osmolovskaya E.A."/>
            <person name="Ravin N.V."/>
            <person name="Skryabin K.G."/>
        </authorList>
    </citation>
    <scope>NUCLEOTIDE SEQUENCE [LARGE SCALE GENOMIC DNA]</scope>
    <source>
        <strain evidence="7 8">768-20</strain>
    </source>
</reference>
<feature type="transmembrane region" description="Helical" evidence="6">
    <location>
        <begin position="311"/>
        <end position="328"/>
    </location>
</feature>
<dbReference type="GO" id="GO:0005886">
    <property type="term" value="C:plasma membrane"/>
    <property type="evidence" value="ECO:0007669"/>
    <property type="project" value="UniProtKB-SubCell"/>
</dbReference>
<dbReference type="PANTHER" id="PTHR47089">
    <property type="entry name" value="ABC TRANSPORTER, PERMEASE PROTEIN"/>
    <property type="match status" value="1"/>
</dbReference>
<feature type="transmembrane region" description="Helical" evidence="6">
    <location>
        <begin position="105"/>
        <end position="122"/>
    </location>
</feature>
<feature type="transmembrane region" description="Helical" evidence="6">
    <location>
        <begin position="80"/>
        <end position="99"/>
    </location>
</feature>
<feature type="transmembrane region" description="Helical" evidence="6">
    <location>
        <begin position="227"/>
        <end position="249"/>
    </location>
</feature>
<keyword evidence="8" id="KW-1185">Reference proteome</keyword>
<dbReference type="CDD" id="cd06580">
    <property type="entry name" value="TM_PBP1_transp_TpRbsC_like"/>
    <property type="match status" value="1"/>
</dbReference>
<dbReference type="Proteomes" id="UP000008138">
    <property type="component" value="Chromosome"/>
</dbReference>
<sequence>MRGLLDSLLSLAVAIAVGAVVAYASGYSPALVYYSMFVVPFTDTVYITSALATAMPIILTGLTFALGLKAGLFNIGAEGQTYMGALGAVIASYLAASALALPLSFAVGISLAVAWAMVPALLKAYRGVNEVVSTIMMNWIAYWLVIMEASTTFSNPMQPSETIKVPPPARLTPLIPGTSLTAGFFVAVAAAVFVYWLLERSVVGYELTAAGLNPTAARIAGIPQSKVVVYSFLLGGVMSGTAGVLQVVAMPPSYSLATNLANVYGLGFDGITAAMLGRGNPLGTLLAALFLGLMEEGARHMQAIAMTPFEFVKMLQGIMIMVIAIRMLELWRRRR</sequence>
<dbReference type="HOGENOM" id="CLU_040769_0_2_2"/>
<feature type="transmembrane region" description="Helical" evidence="6">
    <location>
        <begin position="46"/>
        <end position="68"/>
    </location>
</feature>
<name>F2L341_THEU7</name>
<dbReference type="PANTHER" id="PTHR47089:SF1">
    <property type="entry name" value="GUANOSINE ABC TRANSPORTER PERMEASE PROTEIN NUPP"/>
    <property type="match status" value="1"/>
</dbReference>
<accession>F2L341</accession>
<dbReference type="GO" id="GO:0022857">
    <property type="term" value="F:transmembrane transporter activity"/>
    <property type="evidence" value="ECO:0007669"/>
    <property type="project" value="InterPro"/>
</dbReference>
<dbReference type="EMBL" id="CP002590">
    <property type="protein sequence ID" value="AEA13160.1"/>
    <property type="molecule type" value="Genomic_DNA"/>
</dbReference>
<evidence type="ECO:0000256" key="2">
    <source>
        <dbReference type="ARBA" id="ARBA00022475"/>
    </source>
</evidence>
<dbReference type="eggNOG" id="arCOG00260">
    <property type="taxonomic scope" value="Archaea"/>
</dbReference>
<keyword evidence="3 6" id="KW-0812">Transmembrane</keyword>
<keyword evidence="5 6" id="KW-0472">Membrane</keyword>
<dbReference type="KEGG" id="tuz:TUZN_1694"/>
<comment type="subcellular location">
    <subcellularLocation>
        <location evidence="1">Cell membrane</location>
        <topology evidence="1">Multi-pass membrane protein</topology>
    </subcellularLocation>
</comment>
<dbReference type="OrthoDB" id="86231at2157"/>
<gene>
    <name evidence="7" type="ordered locus">TUZN_1694</name>
</gene>
<protein>
    <submittedName>
        <fullName evidence="7">Inner-membrane translocator</fullName>
    </submittedName>
</protein>
<dbReference type="STRING" id="999630.TUZN_1694"/>
<keyword evidence="2" id="KW-1003">Cell membrane</keyword>
<evidence type="ECO:0000313" key="7">
    <source>
        <dbReference type="EMBL" id="AEA13160.1"/>
    </source>
</evidence>
<evidence type="ECO:0000256" key="6">
    <source>
        <dbReference type="SAM" id="Phobius"/>
    </source>
</evidence>
<dbReference type="RefSeq" id="WP_013680495.1">
    <property type="nucleotide sequence ID" value="NC_015315.1"/>
</dbReference>